<dbReference type="EMBL" id="BSYO01000022">
    <property type="protein sequence ID" value="GMH21157.1"/>
    <property type="molecule type" value="Genomic_DNA"/>
</dbReference>
<keyword evidence="2" id="KW-1185">Reference proteome</keyword>
<name>A0AAD3T1V5_NEPGR</name>
<accession>A0AAD3T1V5</accession>
<comment type="caution">
    <text evidence="1">The sequence shown here is derived from an EMBL/GenBank/DDBJ whole genome shotgun (WGS) entry which is preliminary data.</text>
</comment>
<proteinExistence type="predicted"/>
<organism evidence="1 2">
    <name type="scientific">Nepenthes gracilis</name>
    <name type="common">Slender pitcher plant</name>
    <dbReference type="NCBI Taxonomy" id="150966"/>
    <lineage>
        <taxon>Eukaryota</taxon>
        <taxon>Viridiplantae</taxon>
        <taxon>Streptophyta</taxon>
        <taxon>Embryophyta</taxon>
        <taxon>Tracheophyta</taxon>
        <taxon>Spermatophyta</taxon>
        <taxon>Magnoliopsida</taxon>
        <taxon>eudicotyledons</taxon>
        <taxon>Gunneridae</taxon>
        <taxon>Pentapetalae</taxon>
        <taxon>Caryophyllales</taxon>
        <taxon>Nepenthaceae</taxon>
        <taxon>Nepenthes</taxon>
    </lineage>
</organism>
<reference evidence="1" key="1">
    <citation type="submission" date="2023-05" db="EMBL/GenBank/DDBJ databases">
        <title>Nepenthes gracilis genome sequencing.</title>
        <authorList>
            <person name="Fukushima K."/>
        </authorList>
    </citation>
    <scope>NUCLEOTIDE SEQUENCE</scope>
    <source>
        <strain evidence="1">SING2019-196</strain>
    </source>
</reference>
<sequence>MIARPSAKNCPSDNLPAVLVPSIVSDPLIPSGPPQLNCSECSLVDSKLRVVTDCPSSVTGLESSGTLAILSPDSDSGSNGSATGFKVEAPAPLDQISEMVESFVDGCNPAYSGMGAGPLYADSSGAIGISHADAVAPEAVESVPGVYCGNLEEITSPESTLQIPVPQPAVNASDEEVDSEKQPGPGLAIVTDSVGHALEVCWRQTGLLLCQGQCSFLVSTVAAVKWPLSINRDGLELASVPHVLGLPAHCCAPCVCALVPVLDGQF</sequence>
<gene>
    <name evidence="1" type="ORF">Nepgr_022999</name>
</gene>
<protein>
    <submittedName>
        <fullName evidence="1">Uncharacterized protein</fullName>
    </submittedName>
</protein>
<evidence type="ECO:0000313" key="2">
    <source>
        <dbReference type="Proteomes" id="UP001279734"/>
    </source>
</evidence>
<dbReference type="AlphaFoldDB" id="A0AAD3T1V5"/>
<dbReference type="Proteomes" id="UP001279734">
    <property type="component" value="Unassembled WGS sequence"/>
</dbReference>
<evidence type="ECO:0000313" key="1">
    <source>
        <dbReference type="EMBL" id="GMH21157.1"/>
    </source>
</evidence>